<dbReference type="InterPro" id="IPR043129">
    <property type="entry name" value="ATPase_NBD"/>
</dbReference>
<dbReference type="EMBL" id="MWQY01000015">
    <property type="protein sequence ID" value="ORC34102.1"/>
    <property type="molecule type" value="Genomic_DNA"/>
</dbReference>
<dbReference type="CDD" id="cd07809">
    <property type="entry name" value="ASKHA_NBD_FGGY_BaXK-like"/>
    <property type="match status" value="1"/>
</dbReference>
<evidence type="ECO:0000313" key="6">
    <source>
        <dbReference type="EMBL" id="ORC34102.1"/>
    </source>
</evidence>
<dbReference type="GO" id="GO:0016301">
    <property type="term" value="F:kinase activity"/>
    <property type="evidence" value="ECO:0007669"/>
    <property type="project" value="UniProtKB-KW"/>
</dbReference>
<dbReference type="InterPro" id="IPR050406">
    <property type="entry name" value="FGGY_Carb_Kinase"/>
</dbReference>
<name>A0A1Y1RVM1_9SPIO</name>
<dbReference type="OrthoDB" id="9760563at2"/>
<dbReference type="Gene3D" id="3.30.420.40">
    <property type="match status" value="2"/>
</dbReference>
<dbReference type="PANTHER" id="PTHR43095:SF5">
    <property type="entry name" value="XYLULOSE KINASE"/>
    <property type="match status" value="1"/>
</dbReference>
<dbReference type="SUPFAM" id="SSF53067">
    <property type="entry name" value="Actin-like ATPase domain"/>
    <property type="match status" value="2"/>
</dbReference>
<dbReference type="Pfam" id="PF02782">
    <property type="entry name" value="FGGY_C"/>
    <property type="match status" value="1"/>
</dbReference>
<dbReference type="GO" id="GO:0005975">
    <property type="term" value="P:carbohydrate metabolic process"/>
    <property type="evidence" value="ECO:0007669"/>
    <property type="project" value="InterPro"/>
</dbReference>
<sequence length="539" mass="58373">MNTESMQNMAQIIRSGKAILGMELGSTRIKASLISPEGSPLAGGSYGWENRFEKGVWTYDMDEVWRGIAGCYADLTEDVKKRYALELETFSAGGFSGMMHGYVALDKNGELLTPFRTWRNNITGKAAQELTKLFGFAIPQRWSIAHLYQAILNKEEHVKEIDYLTTLAGYVHWKLTGERVTGIGEGSGMFPIDPETLDYDKARIEKFDRLVAEKNYPWKLRDILPKVLMAGEKAGTLSRSGAELLDPSGRLKAGIPVCPPEGDAGTGMVATNSVRPRTGNVSAGTSVFAMIVLEKPLREVHPEIDIVTTPDGKPVAMAHSNNCSSDFDAWMGILGQAASVMGMDASADSLYGKLMPLALQGDPDAGGLLAISYVSGEHITGFSEGRPLVVRRPESSFTLPNLLRALLFTAFCALRTGLNILTEKEGVAVDEIRGHGGIFRTPEVGQRIMAAATGTPVSLPETAGEGGAWGMALLAAYMLKGRETSSLPDFLDSLIADSLGQAVKPDPEDVKGFNEFFRRYHNGLSIEREAVKALGEVET</sequence>
<dbReference type="InterPro" id="IPR018485">
    <property type="entry name" value="FGGY_C"/>
</dbReference>
<evidence type="ECO:0000256" key="3">
    <source>
        <dbReference type="ARBA" id="ARBA00022777"/>
    </source>
</evidence>
<dbReference type="Proteomes" id="UP000192343">
    <property type="component" value="Unassembled WGS sequence"/>
</dbReference>
<dbReference type="RefSeq" id="WP_083051602.1">
    <property type="nucleotide sequence ID" value="NZ_MWQY01000015.1"/>
</dbReference>
<comment type="similarity">
    <text evidence="1">Belongs to the FGGY kinase family.</text>
</comment>
<dbReference type="AlphaFoldDB" id="A0A1Y1RVM1"/>
<accession>A0A1Y1RVM1</accession>
<keyword evidence="3" id="KW-0418">Kinase</keyword>
<dbReference type="InterPro" id="IPR018484">
    <property type="entry name" value="FGGY_N"/>
</dbReference>
<dbReference type="Pfam" id="PF00370">
    <property type="entry name" value="FGGY_N"/>
    <property type="match status" value="1"/>
</dbReference>
<evidence type="ECO:0000256" key="1">
    <source>
        <dbReference type="ARBA" id="ARBA00009156"/>
    </source>
</evidence>
<evidence type="ECO:0000259" key="4">
    <source>
        <dbReference type="Pfam" id="PF00370"/>
    </source>
</evidence>
<dbReference type="STRING" id="1963862.B4O97_13545"/>
<keyword evidence="7" id="KW-1185">Reference proteome</keyword>
<comment type="caution">
    <text evidence="6">The sequence shown here is derived from an EMBL/GenBank/DDBJ whole genome shotgun (WGS) entry which is preliminary data.</text>
</comment>
<evidence type="ECO:0000256" key="2">
    <source>
        <dbReference type="ARBA" id="ARBA00022679"/>
    </source>
</evidence>
<organism evidence="6 7">
    <name type="scientific">Marispirochaeta aestuarii</name>
    <dbReference type="NCBI Taxonomy" id="1963862"/>
    <lineage>
        <taxon>Bacteria</taxon>
        <taxon>Pseudomonadati</taxon>
        <taxon>Spirochaetota</taxon>
        <taxon>Spirochaetia</taxon>
        <taxon>Spirochaetales</taxon>
        <taxon>Spirochaetaceae</taxon>
        <taxon>Marispirochaeta</taxon>
    </lineage>
</organism>
<proteinExistence type="inferred from homology"/>
<evidence type="ECO:0000313" key="7">
    <source>
        <dbReference type="Proteomes" id="UP000192343"/>
    </source>
</evidence>
<protein>
    <submittedName>
        <fullName evidence="6">ATPase</fullName>
    </submittedName>
</protein>
<feature type="domain" description="Carbohydrate kinase FGGY N-terminal" evidence="4">
    <location>
        <begin position="19"/>
        <end position="264"/>
    </location>
</feature>
<feature type="domain" description="Carbohydrate kinase FGGY C-terminal" evidence="5">
    <location>
        <begin position="280"/>
        <end position="478"/>
    </location>
</feature>
<dbReference type="PANTHER" id="PTHR43095">
    <property type="entry name" value="SUGAR KINASE"/>
    <property type="match status" value="1"/>
</dbReference>
<evidence type="ECO:0000259" key="5">
    <source>
        <dbReference type="Pfam" id="PF02782"/>
    </source>
</evidence>
<keyword evidence="2" id="KW-0808">Transferase</keyword>
<reference evidence="6 7" key="1">
    <citation type="submission" date="2017-03" db="EMBL/GenBank/DDBJ databases">
        <title>Draft Genome sequence of Marispirochaeta sp. strain JC444.</title>
        <authorList>
            <person name="Shivani Y."/>
            <person name="Subhash Y."/>
            <person name="Sasikala C."/>
            <person name="Ramana C."/>
        </authorList>
    </citation>
    <scope>NUCLEOTIDE SEQUENCE [LARGE SCALE GENOMIC DNA]</scope>
    <source>
        <strain evidence="6 7">JC444</strain>
    </source>
</reference>
<gene>
    <name evidence="6" type="ORF">B4O97_13545</name>
</gene>